<dbReference type="PRINTS" id="PR00420">
    <property type="entry name" value="RNGMNOXGNASE"/>
</dbReference>
<accession>A0A562IW65</accession>
<proteinExistence type="predicted"/>
<organism evidence="2 3">
    <name type="scientific">Modestobacter roseus</name>
    <dbReference type="NCBI Taxonomy" id="1181884"/>
    <lineage>
        <taxon>Bacteria</taxon>
        <taxon>Bacillati</taxon>
        <taxon>Actinomycetota</taxon>
        <taxon>Actinomycetes</taxon>
        <taxon>Geodermatophilales</taxon>
        <taxon>Geodermatophilaceae</taxon>
        <taxon>Modestobacter</taxon>
    </lineage>
</organism>
<dbReference type="GO" id="GO:0071949">
    <property type="term" value="F:FAD binding"/>
    <property type="evidence" value="ECO:0007669"/>
    <property type="project" value="InterPro"/>
</dbReference>
<evidence type="ECO:0000259" key="1">
    <source>
        <dbReference type="Pfam" id="PF01494"/>
    </source>
</evidence>
<dbReference type="RefSeq" id="WP_228395082.1">
    <property type="nucleotide sequence ID" value="NZ_JABGDC010000058.1"/>
</dbReference>
<sequence length="379" mass="39017">MPDVPHVDVLVVGGGPAGAACAAAARRAAPDADVLVVDRADFPRDKVCGDGVAPEALDVLAALGVDVAALTDGFPGVPRLRLTGPGGDVVERTTRRPSVVVPRAVLDGRLLDQVLAGGMCGGGVRFARHTVRSVTDRGDRVDVDGRWTASVVVGADGAESAVRRALGVPPNRADRLAVAIRGYAPEPPGQAGVQVVTTTDQRWPAYAWSFPIGDGRANVGYGELVSGGVTRAELVAGLHRLLPGVEPEGLRAHRLPLSTGHPRTPDGRVLLAGDARSLINPLTGEGIFYAVLSGALAGLAAVHGDRAGAVHRAMLARRLGGHLRSVRAASQLSRWPRLMDGVVRAAAADGAVFDDVVALGLADGRLTAGTLAATARRLR</sequence>
<protein>
    <submittedName>
        <fullName evidence="2">Geranylgeranyl reductase family protein</fullName>
    </submittedName>
</protein>
<evidence type="ECO:0000313" key="2">
    <source>
        <dbReference type="EMBL" id="TWH75301.1"/>
    </source>
</evidence>
<dbReference type="PANTHER" id="PTHR42685">
    <property type="entry name" value="GERANYLGERANYL DIPHOSPHATE REDUCTASE"/>
    <property type="match status" value="1"/>
</dbReference>
<dbReference type="Proteomes" id="UP000321490">
    <property type="component" value="Unassembled WGS sequence"/>
</dbReference>
<dbReference type="NCBIfam" id="TIGR02032">
    <property type="entry name" value="GG-red-SF"/>
    <property type="match status" value="1"/>
</dbReference>
<dbReference type="InterPro" id="IPR011777">
    <property type="entry name" value="Geranylgeranyl_Rdtase_fam"/>
</dbReference>
<dbReference type="Pfam" id="PF01494">
    <property type="entry name" value="FAD_binding_3"/>
    <property type="match status" value="1"/>
</dbReference>
<feature type="domain" description="FAD-binding" evidence="1">
    <location>
        <begin position="7"/>
        <end position="169"/>
    </location>
</feature>
<dbReference type="PANTHER" id="PTHR42685:SF22">
    <property type="entry name" value="CONDITIONED MEDIUM FACTOR RECEPTOR 1"/>
    <property type="match status" value="1"/>
</dbReference>
<dbReference type="InterPro" id="IPR050407">
    <property type="entry name" value="Geranylgeranyl_reductase"/>
</dbReference>
<dbReference type="InterPro" id="IPR036188">
    <property type="entry name" value="FAD/NAD-bd_sf"/>
</dbReference>
<keyword evidence="3" id="KW-1185">Reference proteome</keyword>
<dbReference type="InterPro" id="IPR002938">
    <property type="entry name" value="FAD-bd"/>
</dbReference>
<evidence type="ECO:0000313" key="3">
    <source>
        <dbReference type="Proteomes" id="UP000321490"/>
    </source>
</evidence>
<dbReference type="SUPFAM" id="SSF51905">
    <property type="entry name" value="FAD/NAD(P)-binding domain"/>
    <property type="match status" value="1"/>
</dbReference>
<dbReference type="GO" id="GO:0016628">
    <property type="term" value="F:oxidoreductase activity, acting on the CH-CH group of donors, NAD or NADP as acceptor"/>
    <property type="evidence" value="ECO:0007669"/>
    <property type="project" value="InterPro"/>
</dbReference>
<gene>
    <name evidence="2" type="ORF">JD78_03857</name>
</gene>
<comment type="caution">
    <text evidence="2">The sequence shown here is derived from an EMBL/GenBank/DDBJ whole genome shotgun (WGS) entry which is preliminary data.</text>
</comment>
<dbReference type="Gene3D" id="3.50.50.60">
    <property type="entry name" value="FAD/NAD(P)-binding domain"/>
    <property type="match status" value="1"/>
</dbReference>
<reference evidence="2 3" key="1">
    <citation type="submission" date="2019-07" db="EMBL/GenBank/DDBJ databases">
        <title>R&amp;d 2014.</title>
        <authorList>
            <person name="Klenk H.-P."/>
        </authorList>
    </citation>
    <scope>NUCLEOTIDE SEQUENCE [LARGE SCALE GENOMIC DNA]</scope>
    <source>
        <strain evidence="2 3">DSM 45764</strain>
    </source>
</reference>
<name>A0A562IW65_9ACTN</name>
<dbReference type="EMBL" id="VLKF01000001">
    <property type="protein sequence ID" value="TWH75301.1"/>
    <property type="molecule type" value="Genomic_DNA"/>
</dbReference>
<dbReference type="AlphaFoldDB" id="A0A562IW65"/>